<dbReference type="Proteomes" id="UP001174691">
    <property type="component" value="Unassembled WGS sequence"/>
</dbReference>
<feature type="transmembrane region" description="Helical" evidence="6">
    <location>
        <begin position="137"/>
        <end position="160"/>
    </location>
</feature>
<feature type="transmembrane region" description="Helical" evidence="6">
    <location>
        <begin position="83"/>
        <end position="107"/>
    </location>
</feature>
<gene>
    <name evidence="8" type="ORF">NKR19_g7548</name>
</gene>
<evidence type="ECO:0000256" key="5">
    <source>
        <dbReference type="SAM" id="MobiDB-lite"/>
    </source>
</evidence>
<evidence type="ECO:0000256" key="4">
    <source>
        <dbReference type="ARBA" id="ARBA00023136"/>
    </source>
</evidence>
<organism evidence="8 9">
    <name type="scientific">Coniochaeta hoffmannii</name>
    <dbReference type="NCBI Taxonomy" id="91930"/>
    <lineage>
        <taxon>Eukaryota</taxon>
        <taxon>Fungi</taxon>
        <taxon>Dikarya</taxon>
        <taxon>Ascomycota</taxon>
        <taxon>Pezizomycotina</taxon>
        <taxon>Sordariomycetes</taxon>
        <taxon>Sordariomycetidae</taxon>
        <taxon>Coniochaetales</taxon>
        <taxon>Coniochaetaceae</taxon>
        <taxon>Coniochaeta</taxon>
    </lineage>
</organism>
<dbReference type="PROSITE" id="PS51225">
    <property type="entry name" value="MARVEL"/>
    <property type="match status" value="1"/>
</dbReference>
<dbReference type="PANTHER" id="PTHR37451">
    <property type="entry name" value="MARVEL DOMAIN"/>
    <property type="match status" value="1"/>
</dbReference>
<keyword evidence="9" id="KW-1185">Reference proteome</keyword>
<dbReference type="EMBL" id="JANBVN010000134">
    <property type="protein sequence ID" value="KAJ9139244.1"/>
    <property type="molecule type" value="Genomic_DNA"/>
</dbReference>
<evidence type="ECO:0000313" key="9">
    <source>
        <dbReference type="Proteomes" id="UP001174691"/>
    </source>
</evidence>
<dbReference type="InterPro" id="IPR008253">
    <property type="entry name" value="Marvel"/>
</dbReference>
<proteinExistence type="predicted"/>
<evidence type="ECO:0000259" key="7">
    <source>
        <dbReference type="PROSITE" id="PS51225"/>
    </source>
</evidence>
<evidence type="ECO:0000256" key="3">
    <source>
        <dbReference type="ARBA" id="ARBA00022989"/>
    </source>
</evidence>
<name>A0AA38R917_9PEZI</name>
<dbReference type="PANTHER" id="PTHR37451:SF4">
    <property type="entry name" value="MARVEL DOMAIN-CONTAINING PROTEIN"/>
    <property type="match status" value="1"/>
</dbReference>
<keyword evidence="3 6" id="KW-1133">Transmembrane helix</keyword>
<sequence>MSARGLTAKGVPSQPRWLLYLKIAILVLSLVVLALAAYSISLFGSYYGLVGGTGAGGFLIFVTIMTFIVIGGATVIEIWFPHLFYCIVALVAYILNIIFWLSAWAWAASTAALWLSTSCYLGTCSSPSSYASREGGALAACAGLGAIIWVLSLANLYFFIRACLAHPDGSRVHNQDELGHVKPENPPTEYPAQGYTQPHGYPA</sequence>
<keyword evidence="4 6" id="KW-0472">Membrane</keyword>
<comment type="caution">
    <text evidence="8">The sequence shown here is derived from an EMBL/GenBank/DDBJ whole genome shotgun (WGS) entry which is preliminary data.</text>
</comment>
<dbReference type="AlphaFoldDB" id="A0AA38R917"/>
<evidence type="ECO:0000313" key="8">
    <source>
        <dbReference type="EMBL" id="KAJ9139244.1"/>
    </source>
</evidence>
<protein>
    <recommendedName>
        <fullName evidence="7">MARVEL domain-containing protein</fullName>
    </recommendedName>
</protein>
<evidence type="ECO:0000256" key="2">
    <source>
        <dbReference type="ARBA" id="ARBA00022692"/>
    </source>
</evidence>
<keyword evidence="2 6" id="KW-0812">Transmembrane</keyword>
<dbReference type="GO" id="GO:0016020">
    <property type="term" value="C:membrane"/>
    <property type="evidence" value="ECO:0007669"/>
    <property type="project" value="UniProtKB-SubCell"/>
</dbReference>
<evidence type="ECO:0000256" key="6">
    <source>
        <dbReference type="SAM" id="Phobius"/>
    </source>
</evidence>
<evidence type="ECO:0000256" key="1">
    <source>
        <dbReference type="ARBA" id="ARBA00004141"/>
    </source>
</evidence>
<accession>A0AA38R917</accession>
<feature type="transmembrane region" description="Helical" evidence="6">
    <location>
        <begin position="46"/>
        <end position="71"/>
    </location>
</feature>
<feature type="domain" description="MARVEL" evidence="7">
    <location>
        <begin position="20"/>
        <end position="164"/>
    </location>
</feature>
<comment type="subcellular location">
    <subcellularLocation>
        <location evidence="1">Membrane</location>
        <topology evidence="1">Multi-pass membrane protein</topology>
    </subcellularLocation>
</comment>
<feature type="region of interest" description="Disordered" evidence="5">
    <location>
        <begin position="175"/>
        <end position="203"/>
    </location>
</feature>
<feature type="transmembrane region" description="Helical" evidence="6">
    <location>
        <begin position="20"/>
        <end position="40"/>
    </location>
</feature>
<reference evidence="8" key="1">
    <citation type="submission" date="2022-07" db="EMBL/GenBank/DDBJ databases">
        <title>Fungi with potential for degradation of polypropylene.</title>
        <authorList>
            <person name="Gostincar C."/>
        </authorList>
    </citation>
    <scope>NUCLEOTIDE SEQUENCE</scope>
    <source>
        <strain evidence="8">EXF-13287</strain>
    </source>
</reference>